<evidence type="ECO:0000256" key="3">
    <source>
        <dbReference type="SAM" id="MobiDB-lite"/>
    </source>
</evidence>
<dbReference type="CTD" id="84897"/>
<feature type="region of interest" description="Disordered" evidence="3">
    <location>
        <begin position="383"/>
        <end position="435"/>
    </location>
</feature>
<gene>
    <name evidence="6" type="primary">TBRG1</name>
</gene>
<feature type="compositionally biased region" description="Basic and acidic residues" evidence="3">
    <location>
        <begin position="114"/>
        <end position="126"/>
    </location>
</feature>
<feature type="compositionally biased region" description="Basic and acidic residues" evidence="3">
    <location>
        <begin position="83"/>
        <end position="96"/>
    </location>
</feature>
<evidence type="ECO:0000313" key="6">
    <source>
        <dbReference type="RefSeq" id="XP_032062968.1"/>
    </source>
</evidence>
<reference evidence="6" key="1">
    <citation type="submission" date="2025-08" db="UniProtKB">
        <authorList>
            <consortium name="RefSeq"/>
        </authorList>
    </citation>
    <scope>IDENTIFICATION</scope>
    <source>
        <tissue evidence="6">Lung</tissue>
    </source>
</reference>
<dbReference type="Pfam" id="PF05964">
    <property type="entry name" value="FYRN"/>
    <property type="match status" value="1"/>
</dbReference>
<feature type="compositionally biased region" description="Gly residues" evidence="3">
    <location>
        <begin position="97"/>
        <end position="108"/>
    </location>
</feature>
<organism evidence="5 6">
    <name type="scientific">Aythya fuligula</name>
    <name type="common">Tufted duck</name>
    <name type="synonym">Anas fuligula</name>
    <dbReference type="NCBI Taxonomy" id="219594"/>
    <lineage>
        <taxon>Eukaryota</taxon>
        <taxon>Metazoa</taxon>
        <taxon>Chordata</taxon>
        <taxon>Craniata</taxon>
        <taxon>Vertebrata</taxon>
        <taxon>Euteleostomi</taxon>
        <taxon>Archelosauria</taxon>
        <taxon>Archosauria</taxon>
        <taxon>Dinosauria</taxon>
        <taxon>Saurischia</taxon>
        <taxon>Theropoda</taxon>
        <taxon>Coelurosauria</taxon>
        <taxon>Aves</taxon>
        <taxon>Neognathae</taxon>
        <taxon>Galloanserae</taxon>
        <taxon>Anseriformes</taxon>
        <taxon>Anatidae</taxon>
        <taxon>Aythyinae</taxon>
        <taxon>Aythya</taxon>
    </lineage>
</organism>
<dbReference type="Gene3D" id="3.30.160.360">
    <property type="match status" value="1"/>
</dbReference>
<dbReference type="GO" id="GO:0005634">
    <property type="term" value="C:nucleus"/>
    <property type="evidence" value="ECO:0007669"/>
    <property type="project" value="UniProtKB-SubCell"/>
</dbReference>
<comment type="subcellular location">
    <subcellularLocation>
        <location evidence="1">Nucleus</location>
    </subcellularLocation>
</comment>
<dbReference type="InterPro" id="IPR056515">
    <property type="entry name" value="INO80E_N"/>
</dbReference>
<protein>
    <submittedName>
        <fullName evidence="6">Transforming growth factor beta regulator 1</fullName>
    </submittedName>
</protein>
<dbReference type="RefSeq" id="XP_032062968.1">
    <property type="nucleotide sequence ID" value="XM_032207077.1"/>
</dbReference>
<dbReference type="Proteomes" id="UP000504639">
    <property type="component" value="Unplaced"/>
</dbReference>
<sequence>MPKAPRGRPAERYRLKYNRLRRAARALVFENGALCDEVARLEAKFLRARDERRFLLTRLLQLRALAGPEEAGGEAGRRARRGGRGDGRRDGAKGAEGRLGGGRNGGRPTGSRDLGSRDLGSRDELRSTGSRDLGSRDELRSTGSRDLGSRDELRSTGSRDLGSRDELRPTGSRDELRPTGSRDDARPAASRDGLRPSGSRDAPLDDPRDPSRPNGPRGASKMASAASPAAILRPPEEAAHLAGPPAAILSSSPRRRGGAPPSLPLSLGPLTVHSLGVVGAGAAAILPPGYRSTRLFASLRRPARRCLYTCRIVAGPRCEIVAEDEPGRVLAGPTPDVCHARLLQALEEAGGRPRGPPHVPGAGEDFFGLTHPVVRRHLQGEAGAFIHPEEEEDDEEDDDDDDDDEDDEEEEEDEGAAQAFPYGDIFLGSPTGSDD</sequence>
<feature type="compositionally biased region" description="Acidic residues" evidence="3">
    <location>
        <begin position="389"/>
        <end position="415"/>
    </location>
</feature>
<feature type="compositionally biased region" description="Basic and acidic residues" evidence="3">
    <location>
        <begin position="161"/>
        <end position="186"/>
    </location>
</feature>
<feature type="compositionally biased region" description="Basic and acidic residues" evidence="3">
    <location>
        <begin position="202"/>
        <end position="211"/>
    </location>
</feature>
<dbReference type="AlphaFoldDB" id="A0A6J3ENJ0"/>
<dbReference type="PROSITE" id="PS51542">
    <property type="entry name" value="FYRN"/>
    <property type="match status" value="1"/>
</dbReference>
<evidence type="ECO:0000259" key="4">
    <source>
        <dbReference type="Pfam" id="PF24237"/>
    </source>
</evidence>
<keyword evidence="2" id="KW-0539">Nucleus</keyword>
<feature type="region of interest" description="Disordered" evidence="3">
    <location>
        <begin position="68"/>
        <end position="228"/>
    </location>
</feature>
<dbReference type="InterPro" id="IPR003888">
    <property type="entry name" value="FYrich_N"/>
</dbReference>
<dbReference type="Pfam" id="PF05965">
    <property type="entry name" value="FYRC"/>
    <property type="match status" value="1"/>
</dbReference>
<dbReference type="SMART" id="SM00541">
    <property type="entry name" value="FYRN"/>
    <property type="match status" value="1"/>
</dbReference>
<keyword evidence="5" id="KW-1185">Reference proteome</keyword>
<accession>A0A6J3ENJ0</accession>
<dbReference type="PROSITE" id="PS51543">
    <property type="entry name" value="FYRC"/>
    <property type="match status" value="1"/>
</dbReference>
<dbReference type="InParanoid" id="A0A6J3ENJ0"/>
<evidence type="ECO:0000256" key="2">
    <source>
        <dbReference type="ARBA" id="ARBA00023242"/>
    </source>
</evidence>
<evidence type="ECO:0000256" key="1">
    <source>
        <dbReference type="ARBA" id="ARBA00004123"/>
    </source>
</evidence>
<evidence type="ECO:0000313" key="5">
    <source>
        <dbReference type="Proteomes" id="UP000504639"/>
    </source>
</evidence>
<dbReference type="GeneID" id="116501488"/>
<dbReference type="Pfam" id="PF24237">
    <property type="entry name" value="INO80E"/>
    <property type="match status" value="1"/>
</dbReference>
<feature type="domain" description="INO80 complex subunit E N-terminal" evidence="4">
    <location>
        <begin position="13"/>
        <end position="59"/>
    </location>
</feature>
<name>A0A6J3ENJ0_AYTFU</name>
<proteinExistence type="predicted"/>
<dbReference type="InterPro" id="IPR003889">
    <property type="entry name" value="FYrich_C"/>
</dbReference>
<feature type="compositionally biased region" description="Low complexity" evidence="3">
    <location>
        <begin position="219"/>
        <end position="228"/>
    </location>
</feature>
<dbReference type="KEGG" id="aful:116501488"/>